<evidence type="ECO:0000256" key="4">
    <source>
        <dbReference type="ARBA" id="ARBA00022793"/>
    </source>
</evidence>
<evidence type="ECO:0000256" key="6">
    <source>
        <dbReference type="ARBA" id="ARBA00038350"/>
    </source>
</evidence>
<sequence length="203" mass="22616">MDFADQVSEPLISEEEVVENDLGPRKPRLLIATSESVAAIKFVHLLHSFSDWAEIKAVVTKSSLHFIDKASIPKGVVIYTDEEEWSSWKKIGDNVLHIELRKWADVMVITPLSANTLRKIVGGLSWDFSKPMFVAPAMNTFMWNNPFTQRHLDAISELGISLVPPITKRLACGDYGNGAMAEPSVIYSTVMLAVGSRAQTDKW</sequence>
<evidence type="ECO:0000313" key="10">
    <source>
        <dbReference type="EMBL" id="MCL7048701.1"/>
    </source>
</evidence>
<dbReference type="PANTHER" id="PTHR14359">
    <property type="entry name" value="HOMO-OLIGOMERIC FLAVIN CONTAINING CYS DECARBOXYLASE FAMILY"/>
    <property type="match status" value="1"/>
</dbReference>
<comment type="similarity">
    <text evidence="6">Belongs to the HFCD (homooligomeric flavin containing Cys decarboxylase) superfamily.</text>
</comment>
<dbReference type="GO" id="GO:0071513">
    <property type="term" value="C:phosphopantothenoylcysteine decarboxylase complex"/>
    <property type="evidence" value="ECO:0007669"/>
    <property type="project" value="TreeGrafter"/>
</dbReference>
<dbReference type="GO" id="GO:0015937">
    <property type="term" value="P:coenzyme A biosynthetic process"/>
    <property type="evidence" value="ECO:0007669"/>
    <property type="project" value="UniProtKB-KW"/>
</dbReference>
<evidence type="ECO:0000256" key="8">
    <source>
        <dbReference type="ARBA" id="ARBA00066422"/>
    </source>
</evidence>
<name>A0AA41VWD5_PAPNU</name>
<evidence type="ECO:0000256" key="1">
    <source>
        <dbReference type="ARBA" id="ARBA00001917"/>
    </source>
</evidence>
<evidence type="ECO:0000256" key="5">
    <source>
        <dbReference type="ARBA" id="ARBA00022993"/>
    </source>
</evidence>
<dbReference type="AlphaFoldDB" id="A0AA41VWD5"/>
<keyword evidence="4" id="KW-0456">Lyase</keyword>
<feature type="domain" description="Flavoprotein" evidence="9">
    <location>
        <begin position="28"/>
        <end position="126"/>
    </location>
</feature>
<evidence type="ECO:0000256" key="3">
    <source>
        <dbReference type="ARBA" id="ARBA00022643"/>
    </source>
</evidence>
<keyword evidence="3" id="KW-0288">FMN</keyword>
<evidence type="ECO:0000256" key="2">
    <source>
        <dbReference type="ARBA" id="ARBA00022604"/>
    </source>
</evidence>
<keyword evidence="2" id="KW-0341">Growth regulation</keyword>
<dbReference type="Pfam" id="PF02441">
    <property type="entry name" value="Flavoprotein"/>
    <property type="match status" value="1"/>
</dbReference>
<comment type="cofactor">
    <cofactor evidence="1">
        <name>FMN</name>
        <dbReference type="ChEBI" id="CHEBI:58210"/>
    </cofactor>
</comment>
<comment type="caution">
    <text evidence="10">The sequence shown here is derived from an EMBL/GenBank/DDBJ whole genome shotgun (WGS) entry which is preliminary data.</text>
</comment>
<dbReference type="GO" id="GO:0010181">
    <property type="term" value="F:FMN binding"/>
    <property type="evidence" value="ECO:0007669"/>
    <property type="project" value="TreeGrafter"/>
</dbReference>
<dbReference type="EMBL" id="JAJJMA010307510">
    <property type="protein sequence ID" value="MCL7048701.1"/>
    <property type="molecule type" value="Genomic_DNA"/>
</dbReference>
<keyword evidence="5" id="KW-0173">Coenzyme A biosynthesis</keyword>
<dbReference type="InterPro" id="IPR036551">
    <property type="entry name" value="Flavin_trans-like"/>
</dbReference>
<proteinExistence type="inferred from homology"/>
<evidence type="ECO:0000259" key="9">
    <source>
        <dbReference type="Pfam" id="PF02441"/>
    </source>
</evidence>
<dbReference type="Proteomes" id="UP001177140">
    <property type="component" value="Unassembled WGS sequence"/>
</dbReference>
<comment type="pathway">
    <text evidence="7">Cofactor biosynthesis; coenzyme A biosynthesis; CoA from (R)-pantothenate: step 3/5.</text>
</comment>
<dbReference type="PANTHER" id="PTHR14359:SF6">
    <property type="entry name" value="PHOSPHOPANTOTHENOYLCYSTEINE DECARBOXYLASE"/>
    <property type="match status" value="1"/>
</dbReference>
<dbReference type="SUPFAM" id="SSF52507">
    <property type="entry name" value="Homo-oligomeric flavin-containing Cys decarboxylases, HFCD"/>
    <property type="match status" value="1"/>
</dbReference>
<organism evidence="10 11">
    <name type="scientific">Papaver nudicaule</name>
    <name type="common">Iceland poppy</name>
    <dbReference type="NCBI Taxonomy" id="74823"/>
    <lineage>
        <taxon>Eukaryota</taxon>
        <taxon>Viridiplantae</taxon>
        <taxon>Streptophyta</taxon>
        <taxon>Embryophyta</taxon>
        <taxon>Tracheophyta</taxon>
        <taxon>Spermatophyta</taxon>
        <taxon>Magnoliopsida</taxon>
        <taxon>Ranunculales</taxon>
        <taxon>Papaveraceae</taxon>
        <taxon>Papaveroideae</taxon>
        <taxon>Papaver</taxon>
    </lineage>
</organism>
<accession>A0AA41VWD5</accession>
<protein>
    <recommendedName>
        <fullName evidence="8">phosphopantothenoylcysteine decarboxylase</fullName>
        <ecNumber evidence="8">4.1.1.36</ecNumber>
    </recommendedName>
</protein>
<dbReference type="InterPro" id="IPR003382">
    <property type="entry name" value="Flavoprotein"/>
</dbReference>
<dbReference type="EC" id="4.1.1.36" evidence="8"/>
<keyword evidence="11" id="KW-1185">Reference proteome</keyword>
<gene>
    <name evidence="10" type="ORF">MKW94_020463</name>
</gene>
<dbReference type="Gene3D" id="3.40.50.1950">
    <property type="entry name" value="Flavin prenyltransferase-like"/>
    <property type="match status" value="1"/>
</dbReference>
<keyword evidence="4" id="KW-0210">Decarboxylase</keyword>
<evidence type="ECO:0000256" key="7">
    <source>
        <dbReference type="ARBA" id="ARBA00060685"/>
    </source>
</evidence>
<keyword evidence="3" id="KW-0285">Flavoprotein</keyword>
<reference evidence="10" key="1">
    <citation type="submission" date="2022-03" db="EMBL/GenBank/DDBJ databases">
        <title>A functionally conserved STORR gene fusion in Papaver species that diverged 16.8 million years ago.</title>
        <authorList>
            <person name="Catania T."/>
        </authorList>
    </citation>
    <scope>NUCLEOTIDE SEQUENCE</scope>
    <source>
        <strain evidence="10">S-191538</strain>
    </source>
</reference>
<evidence type="ECO:0000313" key="11">
    <source>
        <dbReference type="Proteomes" id="UP001177140"/>
    </source>
</evidence>
<dbReference type="GO" id="GO:0004633">
    <property type="term" value="F:phosphopantothenoylcysteine decarboxylase activity"/>
    <property type="evidence" value="ECO:0007669"/>
    <property type="project" value="UniProtKB-EC"/>
</dbReference>